<proteinExistence type="predicted"/>
<sequence length="112" mass="13099">MPRTKRPMRLHQWYFFYRDGWKGNSSTHINSEGDLTDGYPTPDQVRNLFPKRLINISAKGIIVLPTFFNLRTGLVVTSVGNRYLLGKPDEEFVIWMESNEVKLEDYLPSVDY</sequence>
<organism evidence="1">
    <name type="scientific">marine sediment metagenome</name>
    <dbReference type="NCBI Taxonomy" id="412755"/>
    <lineage>
        <taxon>unclassified sequences</taxon>
        <taxon>metagenomes</taxon>
        <taxon>ecological metagenomes</taxon>
    </lineage>
</organism>
<dbReference type="AlphaFoldDB" id="A0A0F9N479"/>
<comment type="caution">
    <text evidence="1">The sequence shown here is derived from an EMBL/GenBank/DDBJ whole genome shotgun (WGS) entry which is preliminary data.</text>
</comment>
<name>A0A0F9N479_9ZZZZ</name>
<evidence type="ECO:0000313" key="1">
    <source>
        <dbReference type="EMBL" id="KKN12774.1"/>
    </source>
</evidence>
<protein>
    <submittedName>
        <fullName evidence="1">Uncharacterized protein</fullName>
    </submittedName>
</protein>
<gene>
    <name evidence="1" type="ORF">LCGC14_1013130</name>
</gene>
<reference evidence="1" key="1">
    <citation type="journal article" date="2015" name="Nature">
        <title>Complex archaea that bridge the gap between prokaryotes and eukaryotes.</title>
        <authorList>
            <person name="Spang A."/>
            <person name="Saw J.H."/>
            <person name="Jorgensen S.L."/>
            <person name="Zaremba-Niedzwiedzka K."/>
            <person name="Martijn J."/>
            <person name="Lind A.E."/>
            <person name="van Eijk R."/>
            <person name="Schleper C."/>
            <person name="Guy L."/>
            <person name="Ettema T.J."/>
        </authorList>
    </citation>
    <scope>NUCLEOTIDE SEQUENCE</scope>
</reference>
<dbReference type="EMBL" id="LAZR01003994">
    <property type="protein sequence ID" value="KKN12774.1"/>
    <property type="molecule type" value="Genomic_DNA"/>
</dbReference>
<accession>A0A0F9N479</accession>